<dbReference type="Gene3D" id="3.30.300.30">
    <property type="match status" value="1"/>
</dbReference>
<organism evidence="2 3">
    <name type="scientific">Rhynchospora breviuscula</name>
    <dbReference type="NCBI Taxonomy" id="2022672"/>
    <lineage>
        <taxon>Eukaryota</taxon>
        <taxon>Viridiplantae</taxon>
        <taxon>Streptophyta</taxon>
        <taxon>Embryophyta</taxon>
        <taxon>Tracheophyta</taxon>
        <taxon>Spermatophyta</taxon>
        <taxon>Magnoliopsida</taxon>
        <taxon>Liliopsida</taxon>
        <taxon>Poales</taxon>
        <taxon>Cyperaceae</taxon>
        <taxon>Cyperoideae</taxon>
        <taxon>Rhynchosporeae</taxon>
        <taxon>Rhynchospora</taxon>
    </lineage>
</organism>
<sequence length="217" mass="22679">MLGDEEQRSLLAGYDAVLVGGASLDPALRTRAEAAGVRVVATYGSSETAGGCVYDGRPLDGVRLRTDADGRLLVGGPTLFDGYDGDPALTAETLDDGWFRTSDLAEIDADGRLRVLGRVDDVVNTGGVKVPAAAVARRLREHPAVGAAEVLGVPDAEWGQRVVAVVVGDLALDAARDWVAEAHPRAWAPREVVHVDALPLLASGKTDRQRLLGLVGA</sequence>
<dbReference type="AlphaFoldDB" id="A0A9P9Z9Z2"/>
<dbReference type="SUPFAM" id="SSF56801">
    <property type="entry name" value="Acetyl-CoA synthetase-like"/>
    <property type="match status" value="1"/>
</dbReference>
<dbReference type="Gene3D" id="3.40.50.12780">
    <property type="entry name" value="N-terminal domain of ligase-like"/>
    <property type="match status" value="1"/>
</dbReference>
<dbReference type="Pfam" id="PF13193">
    <property type="entry name" value="AMP-binding_C"/>
    <property type="match status" value="1"/>
</dbReference>
<proteinExistence type="predicted"/>
<dbReference type="GO" id="GO:0016878">
    <property type="term" value="F:acid-thiol ligase activity"/>
    <property type="evidence" value="ECO:0007669"/>
    <property type="project" value="UniProtKB-ARBA"/>
</dbReference>
<dbReference type="OrthoDB" id="416786at2759"/>
<evidence type="ECO:0000313" key="3">
    <source>
        <dbReference type="Proteomes" id="UP001151287"/>
    </source>
</evidence>
<dbReference type="InterPro" id="IPR045851">
    <property type="entry name" value="AMP-bd_C_sf"/>
</dbReference>
<dbReference type="InterPro" id="IPR042099">
    <property type="entry name" value="ANL_N_sf"/>
</dbReference>
<name>A0A9P9Z9Z2_9POAL</name>
<dbReference type="Proteomes" id="UP001151287">
    <property type="component" value="Unassembled WGS sequence"/>
</dbReference>
<dbReference type="InterPro" id="IPR050237">
    <property type="entry name" value="ATP-dep_AMP-bd_enzyme"/>
</dbReference>
<keyword evidence="3" id="KW-1185">Reference proteome</keyword>
<comment type="caution">
    <text evidence="2">The sequence shown here is derived from an EMBL/GenBank/DDBJ whole genome shotgun (WGS) entry which is preliminary data.</text>
</comment>
<gene>
    <name evidence="2" type="ORF">LUZ63_020306</name>
</gene>
<dbReference type="PANTHER" id="PTHR43767">
    <property type="entry name" value="LONG-CHAIN-FATTY-ACID--COA LIGASE"/>
    <property type="match status" value="1"/>
</dbReference>
<evidence type="ECO:0000259" key="1">
    <source>
        <dbReference type="Pfam" id="PF13193"/>
    </source>
</evidence>
<dbReference type="PANTHER" id="PTHR43767:SF1">
    <property type="entry name" value="NONRIBOSOMAL PEPTIDE SYNTHASE PES1 (EUROFUNG)-RELATED"/>
    <property type="match status" value="1"/>
</dbReference>
<protein>
    <recommendedName>
        <fullName evidence="1">AMP-binding enzyme C-terminal domain-containing protein</fullName>
    </recommendedName>
</protein>
<evidence type="ECO:0000313" key="2">
    <source>
        <dbReference type="EMBL" id="KAJ1684551.1"/>
    </source>
</evidence>
<dbReference type="InterPro" id="IPR025110">
    <property type="entry name" value="AMP-bd_C"/>
</dbReference>
<feature type="domain" description="AMP-binding enzyme C-terminal" evidence="1">
    <location>
        <begin position="139"/>
        <end position="205"/>
    </location>
</feature>
<dbReference type="EMBL" id="JAMQYH010000029">
    <property type="protein sequence ID" value="KAJ1684551.1"/>
    <property type="molecule type" value="Genomic_DNA"/>
</dbReference>
<accession>A0A9P9Z9Z2</accession>
<reference evidence="2" key="1">
    <citation type="journal article" date="2022" name="Cell">
        <title>Repeat-based holocentromeres influence genome architecture and karyotype evolution.</title>
        <authorList>
            <person name="Hofstatter P.G."/>
            <person name="Thangavel G."/>
            <person name="Lux T."/>
            <person name="Neumann P."/>
            <person name="Vondrak T."/>
            <person name="Novak P."/>
            <person name="Zhang M."/>
            <person name="Costa L."/>
            <person name="Castellani M."/>
            <person name="Scott A."/>
            <person name="Toegelov H."/>
            <person name="Fuchs J."/>
            <person name="Mata-Sucre Y."/>
            <person name="Dias Y."/>
            <person name="Vanzela A.L.L."/>
            <person name="Huettel B."/>
            <person name="Almeida C.C.S."/>
            <person name="Simkova H."/>
            <person name="Souza G."/>
            <person name="Pedrosa-Harand A."/>
            <person name="Macas J."/>
            <person name="Mayer K.F.X."/>
            <person name="Houben A."/>
            <person name="Marques A."/>
        </authorList>
    </citation>
    <scope>NUCLEOTIDE SEQUENCE</scope>
    <source>
        <strain evidence="2">RhyBre1mFocal</strain>
    </source>
</reference>